<sequence length="70" mass="7942">MEDTLNHYENKPIKGETIFCATSLESMLDFTRGLCGLDSSFSVVTTEYLSNSNCSIAIARKVRTRCIRFR</sequence>
<evidence type="ECO:0000259" key="1">
    <source>
        <dbReference type="PROSITE" id="PS51277"/>
    </source>
</evidence>
<dbReference type="InterPro" id="IPR004873">
    <property type="entry name" value="BURP_dom"/>
</dbReference>
<comment type="caution">
    <text evidence="2">The sequence shown here is derived from an EMBL/GenBank/DDBJ whole genome shotgun (WGS) entry which is preliminary data.</text>
</comment>
<dbReference type="PROSITE" id="PS51277">
    <property type="entry name" value="BURP"/>
    <property type="match status" value="1"/>
</dbReference>
<evidence type="ECO:0000313" key="2">
    <source>
        <dbReference type="EMBL" id="KAH7517839.1"/>
    </source>
</evidence>
<accession>A0A978USI9</accession>
<dbReference type="AlphaFoldDB" id="A0A978USI9"/>
<proteinExistence type="predicted"/>
<protein>
    <recommendedName>
        <fullName evidence="1">BURP domain-containing protein</fullName>
    </recommendedName>
</protein>
<evidence type="ECO:0000313" key="3">
    <source>
        <dbReference type="Proteomes" id="UP000813462"/>
    </source>
</evidence>
<dbReference type="Proteomes" id="UP000813462">
    <property type="component" value="Unassembled WGS sequence"/>
</dbReference>
<dbReference type="EMBL" id="JAEACU010000009">
    <property type="protein sequence ID" value="KAH7517839.1"/>
    <property type="molecule type" value="Genomic_DNA"/>
</dbReference>
<feature type="domain" description="BURP" evidence="1">
    <location>
        <begin position="1"/>
        <end position="70"/>
    </location>
</feature>
<dbReference type="Pfam" id="PF03181">
    <property type="entry name" value="BURP"/>
    <property type="match status" value="1"/>
</dbReference>
<organism evidence="2 3">
    <name type="scientific">Ziziphus jujuba var. spinosa</name>
    <dbReference type="NCBI Taxonomy" id="714518"/>
    <lineage>
        <taxon>Eukaryota</taxon>
        <taxon>Viridiplantae</taxon>
        <taxon>Streptophyta</taxon>
        <taxon>Embryophyta</taxon>
        <taxon>Tracheophyta</taxon>
        <taxon>Spermatophyta</taxon>
        <taxon>Magnoliopsida</taxon>
        <taxon>eudicotyledons</taxon>
        <taxon>Gunneridae</taxon>
        <taxon>Pentapetalae</taxon>
        <taxon>rosids</taxon>
        <taxon>fabids</taxon>
        <taxon>Rosales</taxon>
        <taxon>Rhamnaceae</taxon>
        <taxon>Paliureae</taxon>
        <taxon>Ziziphus</taxon>
    </lineage>
</organism>
<gene>
    <name evidence="2" type="ORF">FEM48_Zijuj09G0106800</name>
</gene>
<name>A0A978USI9_ZIZJJ</name>
<reference evidence="2" key="1">
    <citation type="journal article" date="2021" name="Front. Plant Sci.">
        <title>Chromosome-Scale Genome Assembly for Chinese Sour Jujube and Insights Into Its Genome Evolution and Domestication Signature.</title>
        <authorList>
            <person name="Shen L.-Y."/>
            <person name="Luo H."/>
            <person name="Wang X.-L."/>
            <person name="Wang X.-M."/>
            <person name="Qiu X.-J."/>
            <person name="Liu H."/>
            <person name="Zhou S.-S."/>
            <person name="Jia K.-H."/>
            <person name="Nie S."/>
            <person name="Bao Y.-T."/>
            <person name="Zhang R.-G."/>
            <person name="Yun Q.-Z."/>
            <person name="Chai Y.-H."/>
            <person name="Lu J.-Y."/>
            <person name="Li Y."/>
            <person name="Zhao S.-W."/>
            <person name="Mao J.-F."/>
            <person name="Jia S.-G."/>
            <person name="Mao Y.-M."/>
        </authorList>
    </citation>
    <scope>NUCLEOTIDE SEQUENCE</scope>
    <source>
        <strain evidence="2">AT0</strain>
        <tissue evidence="2">Leaf</tissue>
    </source>
</reference>